<organism evidence="3 4">
    <name type="scientific">Corynebacterium tapiri</name>
    <dbReference type="NCBI Taxonomy" id="1448266"/>
    <lineage>
        <taxon>Bacteria</taxon>
        <taxon>Bacillati</taxon>
        <taxon>Actinomycetota</taxon>
        <taxon>Actinomycetes</taxon>
        <taxon>Mycobacteriales</taxon>
        <taxon>Corynebacteriaceae</taxon>
        <taxon>Corynebacterium</taxon>
    </lineage>
</organism>
<comment type="caution">
    <text evidence="3">The sequence shown here is derived from an EMBL/GenBank/DDBJ whole genome shotgun (WGS) entry which is preliminary data.</text>
</comment>
<dbReference type="PANTHER" id="PTHR48098:SF1">
    <property type="entry name" value="DIACYLGLYCEROL ACYLTRANSFERASE_MYCOLYLTRANSFERASE AG85A"/>
    <property type="match status" value="1"/>
</dbReference>
<dbReference type="OrthoDB" id="4510758at2"/>
<protein>
    <submittedName>
        <fullName evidence="3">Esterase family protein</fullName>
    </submittedName>
</protein>
<reference evidence="3 4" key="1">
    <citation type="submission" date="2019-06" db="EMBL/GenBank/DDBJ databases">
        <authorList>
            <person name="Li J."/>
        </authorList>
    </citation>
    <scope>NUCLEOTIDE SEQUENCE [LARGE SCALE GENOMIC DNA]</scope>
    <source>
        <strain evidence="3 4">LMG 28165</strain>
    </source>
</reference>
<evidence type="ECO:0000256" key="2">
    <source>
        <dbReference type="SAM" id="SignalP"/>
    </source>
</evidence>
<dbReference type="InterPro" id="IPR029058">
    <property type="entry name" value="AB_hydrolase_fold"/>
</dbReference>
<feature type="chain" id="PRO_5022889792" evidence="2">
    <location>
        <begin position="38"/>
        <end position="434"/>
    </location>
</feature>
<accession>A0A5C4U555</accession>
<dbReference type="GO" id="GO:0016747">
    <property type="term" value="F:acyltransferase activity, transferring groups other than amino-acyl groups"/>
    <property type="evidence" value="ECO:0007669"/>
    <property type="project" value="TreeGrafter"/>
</dbReference>
<feature type="signal peptide" evidence="2">
    <location>
        <begin position="1"/>
        <end position="37"/>
    </location>
</feature>
<dbReference type="SUPFAM" id="SSF53474">
    <property type="entry name" value="alpha/beta-Hydrolases"/>
    <property type="match status" value="1"/>
</dbReference>
<proteinExistence type="predicted"/>
<dbReference type="Pfam" id="PF00756">
    <property type="entry name" value="Esterase"/>
    <property type="match status" value="1"/>
</dbReference>
<name>A0A5C4U555_9CORY</name>
<keyword evidence="4" id="KW-1185">Reference proteome</keyword>
<evidence type="ECO:0000313" key="3">
    <source>
        <dbReference type="EMBL" id="TNL99198.1"/>
    </source>
</evidence>
<keyword evidence="2" id="KW-0732">Signal</keyword>
<dbReference type="InterPro" id="IPR000801">
    <property type="entry name" value="Esterase-like"/>
</dbReference>
<dbReference type="InterPro" id="IPR050583">
    <property type="entry name" value="Mycobacterial_A85_antigen"/>
</dbReference>
<dbReference type="EMBL" id="VDHJ01000003">
    <property type="protein sequence ID" value="TNL99198.1"/>
    <property type="molecule type" value="Genomic_DNA"/>
</dbReference>
<dbReference type="PANTHER" id="PTHR48098">
    <property type="entry name" value="ENTEROCHELIN ESTERASE-RELATED"/>
    <property type="match status" value="1"/>
</dbReference>
<feature type="region of interest" description="Disordered" evidence="1">
    <location>
        <begin position="85"/>
        <end position="106"/>
    </location>
</feature>
<evidence type="ECO:0000313" key="4">
    <source>
        <dbReference type="Proteomes" id="UP000312032"/>
    </source>
</evidence>
<gene>
    <name evidence="3" type="ORF">FHE74_02250</name>
</gene>
<sequence>MRFCMSIRSRRSTSAKVGAAASAATLLLSLTTVPAFAVDNSVDNEVSPTPADPVEGAVAPGEKVDAQQSLAQMSSEALTTLLQTNSWTQSSAPTGGPQMDPADRPKAQPAKVKVGEMAPGYEEQLAYFQHHVADHDNVVNAWAYSPSMDAVVPFLIIRPKDPAKRDNAPTLYALNGLDAGDGWFANTNAIDFYSDKGINVVMPLTGAFSYYADWIKSDQNTDEQNKRQWETFLTRELPGPLESELKANGKRAIMGVSMSATSVLNAAQHNPGLYNGVASISGCASTSSTIGKLAVDQVLSRAEDGSKYVNMFGDPTGEYARYNDPMKNPEKFTPQHQGEDFKLFLSAPSGLAGAESLTTTNPMFPGNKEAAENFVIAGGLIDFPANLCTHAFDLRLKSAGANPETKYYPTGTHQWGVFSRAVEDSWPTLQAALF</sequence>
<dbReference type="Proteomes" id="UP000312032">
    <property type="component" value="Unassembled WGS sequence"/>
</dbReference>
<dbReference type="Gene3D" id="3.40.50.1820">
    <property type="entry name" value="alpha/beta hydrolase"/>
    <property type="match status" value="1"/>
</dbReference>
<evidence type="ECO:0000256" key="1">
    <source>
        <dbReference type="SAM" id="MobiDB-lite"/>
    </source>
</evidence>
<dbReference type="AlphaFoldDB" id="A0A5C4U555"/>